<reference evidence="2 3" key="1">
    <citation type="submission" date="2017-02" db="EMBL/GenBank/DDBJ databases">
        <authorList>
            <person name="Peterson S.W."/>
        </authorList>
    </citation>
    <scope>NUCLEOTIDE SEQUENCE [LARGE SCALE GENOMIC DNA]</scope>
    <source>
        <strain evidence="2 3">DSM 22323</strain>
    </source>
</reference>
<feature type="chain" id="PRO_5013137770" description="DUF4878 domain-containing protein" evidence="1">
    <location>
        <begin position="22"/>
        <end position="227"/>
    </location>
</feature>
<keyword evidence="1" id="KW-0732">Signal</keyword>
<sequence length="227" mass="25888">MKYFKISFILVALFSAQVIFAQEEVKKPDEVFGLYFRAMMNMNDGAIAELNDYLRPTSKGSDVYGNLSKKAVVEEVKASTDKFIDANFSKDISESVKASVGEFFMAMFQNLWDSSYKIKEVKLVDNPFIKGDKIAEVNYTFSFKKPNISLQESLNAYQNKTTKSLTEKDVNKIFKVLTEAYGTQAVEVKVDQKVNLYQRKFDSKLYYIGDNISKTMTGNLKDIYLGN</sequence>
<dbReference type="Proteomes" id="UP000191112">
    <property type="component" value="Unassembled WGS sequence"/>
</dbReference>
<organism evidence="2 3">
    <name type="scientific">Soonwooa buanensis</name>
    <dbReference type="NCBI Taxonomy" id="619805"/>
    <lineage>
        <taxon>Bacteria</taxon>
        <taxon>Pseudomonadati</taxon>
        <taxon>Bacteroidota</taxon>
        <taxon>Flavobacteriia</taxon>
        <taxon>Flavobacteriales</taxon>
        <taxon>Weeksellaceae</taxon>
        <taxon>Chryseobacterium group</taxon>
        <taxon>Soonwooa</taxon>
    </lineage>
</organism>
<protein>
    <recommendedName>
        <fullName evidence="4">DUF4878 domain-containing protein</fullName>
    </recommendedName>
</protein>
<dbReference type="AlphaFoldDB" id="A0A1T5E555"/>
<evidence type="ECO:0000313" key="3">
    <source>
        <dbReference type="Proteomes" id="UP000191112"/>
    </source>
</evidence>
<name>A0A1T5E555_9FLAO</name>
<feature type="signal peptide" evidence="1">
    <location>
        <begin position="1"/>
        <end position="21"/>
    </location>
</feature>
<dbReference type="OrthoDB" id="1243155at2"/>
<evidence type="ECO:0008006" key="4">
    <source>
        <dbReference type="Google" id="ProtNLM"/>
    </source>
</evidence>
<dbReference type="RefSeq" id="WP_079666402.1">
    <property type="nucleotide sequence ID" value="NZ_FUYZ01000003.1"/>
</dbReference>
<evidence type="ECO:0000313" key="2">
    <source>
        <dbReference type="EMBL" id="SKB79118.1"/>
    </source>
</evidence>
<evidence type="ECO:0000256" key="1">
    <source>
        <dbReference type="SAM" id="SignalP"/>
    </source>
</evidence>
<keyword evidence="3" id="KW-1185">Reference proteome</keyword>
<gene>
    <name evidence="2" type="ORF">SAMN05660477_01122</name>
</gene>
<accession>A0A1T5E555</accession>
<dbReference type="EMBL" id="FUYZ01000003">
    <property type="protein sequence ID" value="SKB79118.1"/>
    <property type="molecule type" value="Genomic_DNA"/>
</dbReference>
<proteinExistence type="predicted"/>